<proteinExistence type="predicted"/>
<organism evidence="2 3">
    <name type="scientific">Balaenoptera physalus</name>
    <name type="common">Fin whale</name>
    <name type="synonym">Balaena physalus</name>
    <dbReference type="NCBI Taxonomy" id="9770"/>
    <lineage>
        <taxon>Eukaryota</taxon>
        <taxon>Metazoa</taxon>
        <taxon>Chordata</taxon>
        <taxon>Craniata</taxon>
        <taxon>Vertebrata</taxon>
        <taxon>Euteleostomi</taxon>
        <taxon>Mammalia</taxon>
        <taxon>Eutheria</taxon>
        <taxon>Laurasiatheria</taxon>
        <taxon>Artiodactyla</taxon>
        <taxon>Whippomorpha</taxon>
        <taxon>Cetacea</taxon>
        <taxon>Mysticeti</taxon>
        <taxon>Balaenopteridae</taxon>
        <taxon>Balaenoptera</taxon>
    </lineage>
</organism>
<evidence type="ECO:0000313" key="2">
    <source>
        <dbReference type="EMBL" id="KAB0390466.1"/>
    </source>
</evidence>
<keyword evidence="1" id="KW-0812">Transmembrane</keyword>
<evidence type="ECO:0000313" key="3">
    <source>
        <dbReference type="Proteomes" id="UP000437017"/>
    </source>
</evidence>
<reference evidence="2 3" key="1">
    <citation type="journal article" date="2019" name="PLoS ONE">
        <title>Genomic analyses reveal an absence of contemporary introgressive admixture between fin whales and blue whales, despite known hybrids.</title>
        <authorList>
            <person name="Westbury M.V."/>
            <person name="Petersen B."/>
            <person name="Lorenzen E.D."/>
        </authorList>
    </citation>
    <scope>NUCLEOTIDE SEQUENCE [LARGE SCALE GENOMIC DNA]</scope>
    <source>
        <strain evidence="2">FinWhale-01</strain>
    </source>
</reference>
<dbReference type="EMBL" id="SGJD01005382">
    <property type="protein sequence ID" value="KAB0390466.1"/>
    <property type="molecule type" value="Genomic_DNA"/>
</dbReference>
<dbReference type="AlphaFoldDB" id="A0A643BR61"/>
<gene>
    <name evidence="2" type="ORF">E2I00_008142</name>
</gene>
<keyword evidence="1" id="KW-0472">Membrane</keyword>
<evidence type="ECO:0000256" key="1">
    <source>
        <dbReference type="SAM" id="Phobius"/>
    </source>
</evidence>
<sequence length="147" mass="16799">MKSVPTMSKFSRYRRELKKMKSMSIMAKLSQNKVVITGSDEVHESTADCSHGLQVQNGLNTGAGEGHELRPVVAIVQQLLKFTTALIPNTFRLAYNYFFSTYHTRNAINWSIVIGLLHMLACYTGYSYRPYQLKMMMMTTMKTVMIK</sequence>
<feature type="transmembrane region" description="Helical" evidence="1">
    <location>
        <begin position="107"/>
        <end position="128"/>
    </location>
</feature>
<comment type="caution">
    <text evidence="2">The sequence shown here is derived from an EMBL/GenBank/DDBJ whole genome shotgun (WGS) entry which is preliminary data.</text>
</comment>
<keyword evidence="1" id="KW-1133">Transmembrane helix</keyword>
<name>A0A643BR61_BALPH</name>
<accession>A0A643BR61</accession>
<protein>
    <submittedName>
        <fullName evidence="2">Uncharacterized protein</fullName>
    </submittedName>
</protein>
<dbReference type="Proteomes" id="UP000437017">
    <property type="component" value="Unassembled WGS sequence"/>
</dbReference>
<keyword evidence="3" id="KW-1185">Reference proteome</keyword>